<evidence type="ECO:0000256" key="3">
    <source>
        <dbReference type="ARBA" id="ARBA00023235"/>
    </source>
</evidence>
<gene>
    <name evidence="4" type="primary">parE_1</name>
    <name evidence="4" type="ORF">NCTC8284_02946</name>
</gene>
<evidence type="ECO:0000256" key="1">
    <source>
        <dbReference type="ARBA" id="ARBA00000185"/>
    </source>
</evidence>
<protein>
    <recommendedName>
        <fullName evidence="2">DNA topoisomerase (ATP-hydrolyzing)</fullName>
        <ecNumber evidence="2">5.6.2.2</ecNumber>
    </recommendedName>
</protein>
<accession>A0A448MRH6</accession>
<organism evidence="4 5">
    <name type="scientific">Rodentibacter pneumotropicus</name>
    <dbReference type="NCBI Taxonomy" id="758"/>
    <lineage>
        <taxon>Bacteria</taxon>
        <taxon>Pseudomonadati</taxon>
        <taxon>Pseudomonadota</taxon>
        <taxon>Gammaproteobacteria</taxon>
        <taxon>Pasteurellales</taxon>
        <taxon>Pasteurellaceae</taxon>
        <taxon>Rodentibacter</taxon>
    </lineage>
</organism>
<evidence type="ECO:0000256" key="2">
    <source>
        <dbReference type="ARBA" id="ARBA00012895"/>
    </source>
</evidence>
<dbReference type="EC" id="5.6.2.2" evidence="2"/>
<dbReference type="PANTHER" id="PTHR45866:SF4">
    <property type="entry name" value="DNA TOPOISOMERASE 4 SUBUNIT B"/>
    <property type="match status" value="1"/>
</dbReference>
<evidence type="ECO:0000313" key="5">
    <source>
        <dbReference type="Proteomes" id="UP000278733"/>
    </source>
</evidence>
<dbReference type="AlphaFoldDB" id="A0A448MRH6"/>
<dbReference type="GO" id="GO:0006265">
    <property type="term" value="P:DNA topological change"/>
    <property type="evidence" value="ECO:0007669"/>
    <property type="project" value="TreeGrafter"/>
</dbReference>
<comment type="catalytic activity">
    <reaction evidence="1">
        <text>ATP-dependent breakage, passage and rejoining of double-stranded DNA.</text>
        <dbReference type="EC" id="5.6.2.2"/>
    </reaction>
</comment>
<evidence type="ECO:0000313" key="4">
    <source>
        <dbReference type="EMBL" id="VEH67738.1"/>
    </source>
</evidence>
<proteinExistence type="predicted"/>
<keyword evidence="3 4" id="KW-0413">Isomerase</keyword>
<name>A0A448MRH6_9PAST</name>
<reference evidence="4 5" key="1">
    <citation type="submission" date="2018-12" db="EMBL/GenBank/DDBJ databases">
        <authorList>
            <consortium name="Pathogen Informatics"/>
        </authorList>
    </citation>
    <scope>NUCLEOTIDE SEQUENCE [LARGE SCALE GENOMIC DNA]</scope>
    <source>
        <strain evidence="4 5">NCTC8284</strain>
    </source>
</reference>
<dbReference type="PANTHER" id="PTHR45866">
    <property type="entry name" value="DNA GYRASE/TOPOISOMERASE SUBUNIT B"/>
    <property type="match status" value="1"/>
</dbReference>
<dbReference type="KEGG" id="rpne:NCTC8284_02946"/>
<dbReference type="InterPro" id="IPR036890">
    <property type="entry name" value="HATPase_C_sf"/>
</dbReference>
<dbReference type="EMBL" id="LR134405">
    <property type="protein sequence ID" value="VEH67738.1"/>
    <property type="molecule type" value="Genomic_DNA"/>
</dbReference>
<sequence length="80" mass="8963">MNNLKMTTQYSAQEITVLKDLEPVQIRPGMYTDTTRPNHLAQEVIDNSVDEALAGFATKIEVICTQINLLKLLITVGECR</sequence>
<dbReference type="Proteomes" id="UP000278733">
    <property type="component" value="Chromosome"/>
</dbReference>
<dbReference type="SUPFAM" id="SSF55874">
    <property type="entry name" value="ATPase domain of HSP90 chaperone/DNA topoisomerase II/histidine kinase"/>
    <property type="match status" value="1"/>
</dbReference>
<dbReference type="GO" id="GO:0003918">
    <property type="term" value="F:DNA topoisomerase type II (double strand cut, ATP-hydrolyzing) activity"/>
    <property type="evidence" value="ECO:0007669"/>
    <property type="project" value="UniProtKB-EC"/>
</dbReference>
<dbReference type="Gene3D" id="3.30.565.10">
    <property type="entry name" value="Histidine kinase-like ATPase, C-terminal domain"/>
    <property type="match status" value="1"/>
</dbReference>